<evidence type="ECO:0000313" key="3">
    <source>
        <dbReference type="Proteomes" id="UP000736672"/>
    </source>
</evidence>
<proteinExistence type="predicted"/>
<accession>A0A9P9KUP4</accession>
<gene>
    <name evidence="2" type="ORF">B0J15DRAFT_523249</name>
</gene>
<dbReference type="Proteomes" id="UP000736672">
    <property type="component" value="Unassembled WGS sequence"/>
</dbReference>
<sequence length="691" mass="78527">MICKICEDVLGHLIHNYLEGHEKPGPTASLRYPHHPTFQSLQRSVDAKCWLCSTLWTSLTSKGQSAICEAYGAPRCSLIKKTPALTSISMTDKLSGDFDFGMSLNCGSSDPTRNFRQGKLFKVRKDSRALDTARLDSLHFSCSTESSETLELAKYWLDNCLKNHPRCNTSTEGAWYPTRLLDSGSLHDSGTPKIKLIETASTTLYGPYMTLSHSWGKGHALTLNKRSYQMLLNGASPSALPRTFREASSVARRLSVRYIWIDALCIFQDKDDLSDWNREASMMHKVYAHSLCNIVAAETLDSSHSIFASRDPTTMFAPFTEHSFNWNTTALESKTNITRKFLFIDGNFNEEVGAARINTRAWVMQERFMSPRGLHFGDRQLFWECREAEAAETNPYSDITGIPGLKRKYRDPNKGDSSEEGYSDFYHLVEAYSTCAQNLSFQSDKLIAFSAILKHFSVVHKEEIVAGMRRGYLEDDLLWRVPKQRDQPEGSCYETYIAPSWSWASVKGRVLKDDYGGRDYLDKRFILVEDYKLDYATEDMTGAIRGGWLRLSGSLKQLKLFRCYNGTSNLFTWELAVEGAKARGFGKHIYWDVDLDDLAENFEQDSDNDMLFCMPGGDRSTEFWKSATQYLLLKLVNRGTGTFRRIGLASETEGTVWEMLPANDRSESTAFAQRRLPCIDYKDGRHSIYII</sequence>
<dbReference type="PANTHER" id="PTHR33112">
    <property type="entry name" value="DOMAIN PROTEIN, PUTATIVE-RELATED"/>
    <property type="match status" value="1"/>
</dbReference>
<dbReference type="AlphaFoldDB" id="A0A9P9KUP4"/>
<dbReference type="Pfam" id="PF06985">
    <property type="entry name" value="HET"/>
    <property type="match status" value="1"/>
</dbReference>
<comment type="caution">
    <text evidence="2">The sequence shown here is derived from an EMBL/GenBank/DDBJ whole genome shotgun (WGS) entry which is preliminary data.</text>
</comment>
<name>A0A9P9KUP4_FUSSL</name>
<dbReference type="EMBL" id="JAGTJS010000005">
    <property type="protein sequence ID" value="KAH7268782.1"/>
    <property type="molecule type" value="Genomic_DNA"/>
</dbReference>
<dbReference type="InterPro" id="IPR010730">
    <property type="entry name" value="HET"/>
</dbReference>
<protein>
    <submittedName>
        <fullName evidence="2">Heterokaryon incompatibility protein-domain-containing protein</fullName>
    </submittedName>
</protein>
<evidence type="ECO:0000259" key="1">
    <source>
        <dbReference type="Pfam" id="PF06985"/>
    </source>
</evidence>
<evidence type="ECO:0000313" key="2">
    <source>
        <dbReference type="EMBL" id="KAH7268782.1"/>
    </source>
</evidence>
<dbReference type="PANTHER" id="PTHR33112:SF11">
    <property type="entry name" value="HETEROKARYON INCOMPATIBILITY DOMAIN-CONTAINING PROTEIN"/>
    <property type="match status" value="1"/>
</dbReference>
<keyword evidence="3" id="KW-1185">Reference proteome</keyword>
<reference evidence="2" key="1">
    <citation type="journal article" date="2021" name="Nat. Commun.">
        <title>Genetic determinants of endophytism in the Arabidopsis root mycobiome.</title>
        <authorList>
            <person name="Mesny F."/>
            <person name="Miyauchi S."/>
            <person name="Thiergart T."/>
            <person name="Pickel B."/>
            <person name="Atanasova L."/>
            <person name="Karlsson M."/>
            <person name="Huettel B."/>
            <person name="Barry K.W."/>
            <person name="Haridas S."/>
            <person name="Chen C."/>
            <person name="Bauer D."/>
            <person name="Andreopoulos W."/>
            <person name="Pangilinan J."/>
            <person name="LaButti K."/>
            <person name="Riley R."/>
            <person name="Lipzen A."/>
            <person name="Clum A."/>
            <person name="Drula E."/>
            <person name="Henrissat B."/>
            <person name="Kohler A."/>
            <person name="Grigoriev I.V."/>
            <person name="Martin F.M."/>
            <person name="Hacquard S."/>
        </authorList>
    </citation>
    <scope>NUCLEOTIDE SEQUENCE</scope>
    <source>
        <strain evidence="2">FSSC 5 MPI-SDFR-AT-0091</strain>
    </source>
</reference>
<organism evidence="2 3">
    <name type="scientific">Fusarium solani</name>
    <name type="common">Filamentous fungus</name>
    <dbReference type="NCBI Taxonomy" id="169388"/>
    <lineage>
        <taxon>Eukaryota</taxon>
        <taxon>Fungi</taxon>
        <taxon>Dikarya</taxon>
        <taxon>Ascomycota</taxon>
        <taxon>Pezizomycotina</taxon>
        <taxon>Sordariomycetes</taxon>
        <taxon>Hypocreomycetidae</taxon>
        <taxon>Hypocreales</taxon>
        <taxon>Nectriaceae</taxon>
        <taxon>Fusarium</taxon>
        <taxon>Fusarium solani species complex</taxon>
    </lineage>
</organism>
<feature type="domain" description="Heterokaryon incompatibility" evidence="1">
    <location>
        <begin position="208"/>
        <end position="366"/>
    </location>
</feature>
<dbReference type="OrthoDB" id="5362512at2759"/>